<evidence type="ECO:0000256" key="1">
    <source>
        <dbReference type="SAM" id="Phobius"/>
    </source>
</evidence>
<dbReference type="AlphaFoldDB" id="A0A2M7VFT0"/>
<keyword evidence="1" id="KW-1133">Transmembrane helix</keyword>
<keyword evidence="1" id="KW-0812">Transmembrane</keyword>
<feature type="transmembrane region" description="Helical" evidence="1">
    <location>
        <begin position="12"/>
        <end position="31"/>
    </location>
</feature>
<dbReference type="Proteomes" id="UP000230405">
    <property type="component" value="Unassembled WGS sequence"/>
</dbReference>
<gene>
    <name evidence="3" type="ORF">COX77_02105</name>
</gene>
<evidence type="ECO:0000259" key="2">
    <source>
        <dbReference type="Pfam" id="PF11127"/>
    </source>
</evidence>
<organism evidence="3 4">
    <name type="scientific">Candidatus Komeilibacteria bacterium CG_4_10_14_0_2_um_filter_37_10</name>
    <dbReference type="NCBI Taxonomy" id="1974470"/>
    <lineage>
        <taxon>Bacteria</taxon>
        <taxon>Candidatus Komeiliibacteriota</taxon>
    </lineage>
</organism>
<feature type="transmembrane region" description="Helical" evidence="1">
    <location>
        <begin position="37"/>
        <end position="54"/>
    </location>
</feature>
<reference evidence="4" key="1">
    <citation type="submission" date="2017-09" db="EMBL/GenBank/DDBJ databases">
        <title>Depth-based differentiation of microbial function through sediment-hosted aquifers and enrichment of novel symbionts in the deep terrestrial subsurface.</title>
        <authorList>
            <person name="Probst A.J."/>
            <person name="Ladd B."/>
            <person name="Jarett J.K."/>
            <person name="Geller-Mcgrath D.E."/>
            <person name="Sieber C.M.K."/>
            <person name="Emerson J.B."/>
            <person name="Anantharaman K."/>
            <person name="Thomas B.C."/>
            <person name="Malmstrom R."/>
            <person name="Stieglmeier M."/>
            <person name="Klingl A."/>
            <person name="Woyke T."/>
            <person name="Ryan C.M."/>
            <person name="Banfield J.F."/>
        </authorList>
    </citation>
    <scope>NUCLEOTIDE SEQUENCE [LARGE SCALE GENOMIC DNA]</scope>
</reference>
<protein>
    <submittedName>
        <fullName evidence="3">DUF2892 domain-containing protein</fullName>
    </submittedName>
</protein>
<comment type="caution">
    <text evidence="3">The sequence shown here is derived from an EMBL/GenBank/DDBJ whole genome shotgun (WGS) entry which is preliminary data.</text>
</comment>
<accession>A0A2M7VFT0</accession>
<dbReference type="InterPro" id="IPR021309">
    <property type="entry name" value="YgaP-like_TM"/>
</dbReference>
<evidence type="ECO:0000313" key="4">
    <source>
        <dbReference type="Proteomes" id="UP000230405"/>
    </source>
</evidence>
<feature type="domain" description="Inner membrane protein YgaP-like transmembrane" evidence="2">
    <location>
        <begin position="1"/>
        <end position="61"/>
    </location>
</feature>
<sequence>MQKNIGAQDKKIRYIIGVVLLLGGLFSGSWIFMVVGLALLITAYIGFCGLYKLLKINTCPVKLVAGPVVVEQKEDDQKNVQ</sequence>
<dbReference type="Pfam" id="PF11127">
    <property type="entry name" value="YgaP-like_TM"/>
    <property type="match status" value="1"/>
</dbReference>
<evidence type="ECO:0000313" key="3">
    <source>
        <dbReference type="EMBL" id="PIZ99279.1"/>
    </source>
</evidence>
<dbReference type="EMBL" id="PFPO01000038">
    <property type="protein sequence ID" value="PIZ99279.1"/>
    <property type="molecule type" value="Genomic_DNA"/>
</dbReference>
<name>A0A2M7VFT0_9BACT</name>
<keyword evidence="1" id="KW-0472">Membrane</keyword>
<proteinExistence type="predicted"/>